<feature type="region of interest" description="Disordered" evidence="3">
    <location>
        <begin position="496"/>
        <end position="644"/>
    </location>
</feature>
<dbReference type="PROSITE" id="PS00233">
    <property type="entry name" value="CHIT_BIND_RR_1"/>
    <property type="match status" value="1"/>
</dbReference>
<keyword evidence="4" id="KW-0472">Membrane</keyword>
<dbReference type="OrthoDB" id="6602057at2759"/>
<keyword evidence="4" id="KW-0812">Transmembrane</keyword>
<evidence type="ECO:0000256" key="1">
    <source>
        <dbReference type="ARBA" id="ARBA00022460"/>
    </source>
</evidence>
<reference evidence="5 6" key="1">
    <citation type="submission" date="2019-08" db="EMBL/GenBank/DDBJ databases">
        <title>Whole genome of Aphis craccivora.</title>
        <authorList>
            <person name="Voronova N.V."/>
            <person name="Shulinski R.S."/>
            <person name="Bandarenka Y.V."/>
            <person name="Zhorov D.G."/>
            <person name="Warner D."/>
        </authorList>
    </citation>
    <scope>NUCLEOTIDE SEQUENCE [LARGE SCALE GENOMIC DNA]</scope>
    <source>
        <strain evidence="5">180601</strain>
        <tissue evidence="5">Whole Body</tissue>
    </source>
</reference>
<dbReference type="InterPro" id="IPR031311">
    <property type="entry name" value="CHIT_BIND_RR_consensus"/>
</dbReference>
<feature type="non-terminal residue" evidence="5">
    <location>
        <position position="696"/>
    </location>
</feature>
<feature type="compositionally biased region" description="Pro residues" evidence="3">
    <location>
        <begin position="553"/>
        <end position="563"/>
    </location>
</feature>
<dbReference type="InterPro" id="IPR050468">
    <property type="entry name" value="Cuticle_Struct_Prot"/>
</dbReference>
<dbReference type="Proteomes" id="UP000478052">
    <property type="component" value="Unassembled WGS sequence"/>
</dbReference>
<dbReference type="EMBL" id="VUJU01001233">
    <property type="protein sequence ID" value="KAF0766254.1"/>
    <property type="molecule type" value="Genomic_DNA"/>
</dbReference>
<dbReference type="GO" id="GO:0016301">
    <property type="term" value="F:kinase activity"/>
    <property type="evidence" value="ECO:0007669"/>
    <property type="project" value="UniProtKB-KW"/>
</dbReference>
<feature type="transmembrane region" description="Helical" evidence="4">
    <location>
        <begin position="43"/>
        <end position="63"/>
    </location>
</feature>
<keyword evidence="6" id="KW-1185">Reference proteome</keyword>
<feature type="transmembrane region" description="Helical" evidence="4">
    <location>
        <begin position="120"/>
        <end position="142"/>
    </location>
</feature>
<comment type="caution">
    <text evidence="5">The sequence shown here is derived from an EMBL/GenBank/DDBJ whole genome shotgun (WGS) entry which is preliminary data.</text>
</comment>
<feature type="compositionally biased region" description="Polar residues" evidence="3">
    <location>
        <begin position="565"/>
        <end position="574"/>
    </location>
</feature>
<dbReference type="GO" id="GO:0062129">
    <property type="term" value="C:chitin-based extracellular matrix"/>
    <property type="evidence" value="ECO:0007669"/>
    <property type="project" value="TreeGrafter"/>
</dbReference>
<evidence type="ECO:0000256" key="3">
    <source>
        <dbReference type="SAM" id="MobiDB-lite"/>
    </source>
</evidence>
<proteinExistence type="predicted"/>
<gene>
    <name evidence="5" type="ORF">FWK35_00007566</name>
</gene>
<name>A0A6G0Z6W4_APHCR</name>
<dbReference type="PANTHER" id="PTHR10380">
    <property type="entry name" value="CUTICLE PROTEIN"/>
    <property type="match status" value="1"/>
</dbReference>
<organism evidence="5 6">
    <name type="scientific">Aphis craccivora</name>
    <name type="common">Cowpea aphid</name>
    <dbReference type="NCBI Taxonomy" id="307492"/>
    <lineage>
        <taxon>Eukaryota</taxon>
        <taxon>Metazoa</taxon>
        <taxon>Ecdysozoa</taxon>
        <taxon>Arthropoda</taxon>
        <taxon>Hexapoda</taxon>
        <taxon>Insecta</taxon>
        <taxon>Pterygota</taxon>
        <taxon>Neoptera</taxon>
        <taxon>Paraneoptera</taxon>
        <taxon>Hemiptera</taxon>
        <taxon>Sternorrhyncha</taxon>
        <taxon>Aphidomorpha</taxon>
        <taxon>Aphidoidea</taxon>
        <taxon>Aphididae</taxon>
        <taxon>Aphidini</taxon>
        <taxon>Aphis</taxon>
        <taxon>Aphis</taxon>
    </lineage>
</organism>
<dbReference type="AlphaFoldDB" id="A0A6G0Z6W4"/>
<keyword evidence="4" id="KW-1133">Transmembrane helix</keyword>
<dbReference type="GO" id="GO:0008010">
    <property type="term" value="F:structural constituent of chitin-based larval cuticle"/>
    <property type="evidence" value="ECO:0007669"/>
    <property type="project" value="TreeGrafter"/>
</dbReference>
<evidence type="ECO:0000256" key="4">
    <source>
        <dbReference type="SAM" id="Phobius"/>
    </source>
</evidence>
<dbReference type="InterPro" id="IPR000618">
    <property type="entry name" value="Insect_cuticle"/>
</dbReference>
<feature type="compositionally biased region" description="Polar residues" evidence="3">
    <location>
        <begin position="597"/>
        <end position="637"/>
    </location>
</feature>
<sequence>MSMANKDFYEDIRSTLMLYKIMGLTSLKNVFYGRIDFQWGTNLIWPLITYVTPCYLLILKAVRNPTATLWFWTVNFILREFLSQLTSIYVDMRLPKIIENTNRFDSKYGRPTEQRTGPRYYVIAYLGCTLTLFTCGCIDILLNKMSVKVFCESILRYMSSIFPLLYLLFCDEMCIRFRSLRTRWRMEVAKVLASMPRTTCQVLESERLAHAQLCDLVEEVRVAFGPRLTTYLLFVFLEHLARFYFDTYVMPTYRYKHSALENKGVSMLESLMFLGHAWIGTYLVAYLSDTLTESVIRHIILCSTLLQSLDITTAEIDKIITDLRNIPIWKLPQDCSEQVTFFMSQVQNSQTVITASGLFTVNKTILSSVSILNCIDNYIIGYIHYSTYSIGAGLRTRRIHNLARNARQSGLGRRSFINTLSTDTKQYSSRLLVAVAQDNIEEIMSRFVVFVSMALTSVALAAAQQNAAILTDARYLSNNGQFGAAYTQGDGVQFKEEADAEGNRRGSYSYVDPNGQRRTVSYTAGKDGFKATGDHLPVAPTPVPVPAAHAVPAPAPKSQPPAVPNQWNQWNSAPTPKYDDGQWNQWASDDASKSDDGQWNQWSSEGASSKSDDGQWNQWSSESSNDGQWNQWNSAPSTAAPRHSQWNQWNSIPTTAKWNQWNSAPTPPPSSYNVNHASGKFNLNRSPDGFSYTLVH</sequence>
<accession>A0A6G0Z6W4</accession>
<evidence type="ECO:0000313" key="5">
    <source>
        <dbReference type="EMBL" id="KAF0766254.1"/>
    </source>
</evidence>
<dbReference type="PANTHER" id="PTHR10380:SF160">
    <property type="entry name" value="CUTICULAR PROTEIN 100A"/>
    <property type="match status" value="1"/>
</dbReference>
<protein>
    <submittedName>
        <fullName evidence="5">N-terminal kinase-like protein</fullName>
    </submittedName>
</protein>
<keyword evidence="5" id="KW-0418">Kinase</keyword>
<dbReference type="Pfam" id="PF00379">
    <property type="entry name" value="Chitin_bind_4"/>
    <property type="match status" value="1"/>
</dbReference>
<evidence type="ECO:0000313" key="6">
    <source>
        <dbReference type="Proteomes" id="UP000478052"/>
    </source>
</evidence>
<dbReference type="PROSITE" id="PS51155">
    <property type="entry name" value="CHIT_BIND_RR_2"/>
    <property type="match status" value="1"/>
</dbReference>
<evidence type="ECO:0000256" key="2">
    <source>
        <dbReference type="PROSITE-ProRule" id="PRU00497"/>
    </source>
</evidence>
<keyword evidence="5" id="KW-0808">Transferase</keyword>
<keyword evidence="1 2" id="KW-0193">Cuticle</keyword>